<organism evidence="1">
    <name type="scientific">hydrocarbon metagenome</name>
    <dbReference type="NCBI Taxonomy" id="938273"/>
    <lineage>
        <taxon>unclassified sequences</taxon>
        <taxon>metagenomes</taxon>
        <taxon>ecological metagenomes</taxon>
    </lineage>
</organism>
<gene>
    <name evidence="1" type="ORF">ASZ90_016006</name>
</gene>
<dbReference type="EMBL" id="LNQE01001667">
    <property type="protein sequence ID" value="KUG14358.1"/>
    <property type="molecule type" value="Genomic_DNA"/>
</dbReference>
<evidence type="ECO:0000313" key="1">
    <source>
        <dbReference type="EMBL" id="KUG14358.1"/>
    </source>
</evidence>
<proteinExistence type="predicted"/>
<evidence type="ECO:0008006" key="2">
    <source>
        <dbReference type="Google" id="ProtNLM"/>
    </source>
</evidence>
<dbReference type="AlphaFoldDB" id="A0A0W8F0C9"/>
<name>A0A0W8F0C9_9ZZZZ</name>
<dbReference type="Pfam" id="PF08859">
    <property type="entry name" value="DGC"/>
    <property type="match status" value="1"/>
</dbReference>
<reference evidence="1" key="1">
    <citation type="journal article" date="2015" name="Proc. Natl. Acad. Sci. U.S.A.">
        <title>Networks of energetic and metabolic interactions define dynamics in microbial communities.</title>
        <authorList>
            <person name="Embree M."/>
            <person name="Liu J.K."/>
            <person name="Al-Bassam M.M."/>
            <person name="Zengler K."/>
        </authorList>
    </citation>
    <scope>NUCLEOTIDE SEQUENCE</scope>
</reference>
<protein>
    <recommendedName>
        <fullName evidence="2">DGC domain protein</fullName>
    </recommendedName>
</protein>
<comment type="caution">
    <text evidence="1">The sequence shown here is derived from an EMBL/GenBank/DDBJ whole genome shotgun (WGS) entry which is preliminary data.</text>
</comment>
<accession>A0A0W8F0C9</accession>
<sequence length="139" mass="15903">MGARGIFVSRDDRDSTLLTCSGISHTGKLTTRAGTSLRCLHPHRVTRHILLTALKRPLEEQLRDDEYLVVVDGCEECCAKKRMHTTGIRPDVYIVATREGIIKRGMEEPRYDEIETLSLVIRLKMNEKENMPLSERSHE</sequence>
<dbReference type="InterPro" id="IPR014958">
    <property type="entry name" value="DGC"/>
</dbReference>